<keyword evidence="4" id="KW-0812">Transmembrane</keyword>
<evidence type="ECO:0000256" key="1">
    <source>
        <dbReference type="ARBA" id="ARBA00002480"/>
    </source>
</evidence>
<proteinExistence type="inferred from homology"/>
<evidence type="ECO:0000256" key="6">
    <source>
        <dbReference type="ARBA" id="ARBA00022989"/>
    </source>
</evidence>
<evidence type="ECO:0008006" key="11">
    <source>
        <dbReference type="Google" id="ProtNLM"/>
    </source>
</evidence>
<evidence type="ECO:0000313" key="9">
    <source>
        <dbReference type="EMBL" id="KAK6911652.1"/>
    </source>
</evidence>
<comment type="subcellular location">
    <subcellularLocation>
        <location evidence="2">Mitochondrion inner membrane</location>
    </subcellularLocation>
</comment>
<keyword evidence="8" id="KW-0472">Membrane</keyword>
<gene>
    <name evidence="9" type="ORF">RJ641_023745</name>
</gene>
<evidence type="ECO:0000256" key="3">
    <source>
        <dbReference type="ARBA" id="ARBA00009591"/>
    </source>
</evidence>
<accession>A0AAN8UJK8</accession>
<keyword evidence="5" id="KW-0999">Mitochondrion inner membrane</keyword>
<organism evidence="9 10">
    <name type="scientific">Dillenia turbinata</name>
    <dbReference type="NCBI Taxonomy" id="194707"/>
    <lineage>
        <taxon>Eukaryota</taxon>
        <taxon>Viridiplantae</taxon>
        <taxon>Streptophyta</taxon>
        <taxon>Embryophyta</taxon>
        <taxon>Tracheophyta</taxon>
        <taxon>Spermatophyta</taxon>
        <taxon>Magnoliopsida</taxon>
        <taxon>eudicotyledons</taxon>
        <taxon>Gunneridae</taxon>
        <taxon>Pentapetalae</taxon>
        <taxon>Dilleniales</taxon>
        <taxon>Dilleniaceae</taxon>
        <taxon>Dillenia</taxon>
    </lineage>
</organism>
<evidence type="ECO:0000256" key="7">
    <source>
        <dbReference type="ARBA" id="ARBA00023128"/>
    </source>
</evidence>
<comment type="function">
    <text evidence="1">This protein is one of the nuclear-coded polypeptide chains of cytochrome c oxidase, the terminal oxidase in mitochondrial electron transport.</text>
</comment>
<sequence>MGLIQSSLLMYDPPPHSMFQSHWLIAPSSSTTMAGHKVAHATLQGPSVTKEICIGIVLGFLAGGVWKKHHWNEKRKIRGFYEALEKGEISVIAEEQ</sequence>
<comment type="similarity">
    <text evidence="3">Belongs to the cytochrome c oxidase subunit 5C family.</text>
</comment>
<protein>
    <recommendedName>
        <fullName evidence="11">Cytochrome c oxidase subunit 5C</fullName>
    </recommendedName>
</protein>
<dbReference type="AlphaFoldDB" id="A0AAN8UJK8"/>
<dbReference type="Proteomes" id="UP001370490">
    <property type="component" value="Unassembled WGS sequence"/>
</dbReference>
<evidence type="ECO:0000256" key="5">
    <source>
        <dbReference type="ARBA" id="ARBA00022792"/>
    </source>
</evidence>
<keyword evidence="6" id="KW-1133">Transmembrane helix</keyword>
<evidence type="ECO:0000256" key="8">
    <source>
        <dbReference type="ARBA" id="ARBA00023136"/>
    </source>
</evidence>
<keyword evidence="7" id="KW-0496">Mitochondrion</keyword>
<comment type="caution">
    <text evidence="9">The sequence shown here is derived from an EMBL/GenBank/DDBJ whole genome shotgun (WGS) entry which is preliminary data.</text>
</comment>
<reference evidence="9 10" key="1">
    <citation type="submission" date="2023-12" db="EMBL/GenBank/DDBJ databases">
        <title>A high-quality genome assembly for Dillenia turbinata (Dilleniales).</title>
        <authorList>
            <person name="Chanderbali A."/>
        </authorList>
    </citation>
    <scope>NUCLEOTIDE SEQUENCE [LARGE SCALE GENOMIC DNA]</scope>
    <source>
        <strain evidence="9">LSX21</strain>
        <tissue evidence="9">Leaf</tissue>
    </source>
</reference>
<dbReference type="PANTHER" id="PTHR34372:SF2">
    <property type="entry name" value="CYTOCHROME C OXIDASE SUBUNIT 5C-2-RELATED"/>
    <property type="match status" value="1"/>
</dbReference>
<dbReference type="GO" id="GO:0005743">
    <property type="term" value="C:mitochondrial inner membrane"/>
    <property type="evidence" value="ECO:0007669"/>
    <property type="project" value="UniProtKB-SubCell"/>
</dbReference>
<evidence type="ECO:0000256" key="2">
    <source>
        <dbReference type="ARBA" id="ARBA00004273"/>
    </source>
</evidence>
<dbReference type="PANTHER" id="PTHR34372">
    <property type="entry name" value="CYTOCHROME C OXIDASE SUBUNIT 5C-2-RELATED"/>
    <property type="match status" value="1"/>
</dbReference>
<evidence type="ECO:0000256" key="4">
    <source>
        <dbReference type="ARBA" id="ARBA00022692"/>
    </source>
</evidence>
<keyword evidence="10" id="KW-1185">Reference proteome</keyword>
<evidence type="ECO:0000313" key="10">
    <source>
        <dbReference type="Proteomes" id="UP001370490"/>
    </source>
</evidence>
<name>A0AAN8UJK8_9MAGN</name>
<dbReference type="EMBL" id="JBAMMX010000028">
    <property type="protein sequence ID" value="KAK6911652.1"/>
    <property type="molecule type" value="Genomic_DNA"/>
</dbReference>
<dbReference type="InterPro" id="IPR008432">
    <property type="entry name" value="COX5C"/>
</dbReference>